<keyword evidence="2 3" id="KW-0040">ANK repeat</keyword>
<feature type="repeat" description="ANK" evidence="3">
    <location>
        <begin position="144"/>
        <end position="168"/>
    </location>
</feature>
<name>A0A1B8GG72_9PEZI</name>
<evidence type="ECO:0000313" key="6">
    <source>
        <dbReference type="Proteomes" id="UP000091956"/>
    </source>
</evidence>
<reference evidence="5 6" key="1">
    <citation type="submission" date="2016-03" db="EMBL/GenBank/DDBJ databases">
        <title>Comparative genomics of Pseudogymnoascus destructans, the fungus causing white-nose syndrome of bats.</title>
        <authorList>
            <person name="Palmer J.M."/>
            <person name="Drees K.P."/>
            <person name="Foster J.T."/>
            <person name="Lindner D.L."/>
        </authorList>
    </citation>
    <scope>NUCLEOTIDE SEQUENCE [LARGE SCALE GENOMIC DNA]</scope>
    <source>
        <strain evidence="5 6">UAMH 10579</strain>
    </source>
</reference>
<evidence type="ECO:0000256" key="3">
    <source>
        <dbReference type="PROSITE-ProRule" id="PRU00023"/>
    </source>
</evidence>
<feature type="domain" description="GPI inositol-deacylase winged helix" evidence="4">
    <location>
        <begin position="85"/>
        <end position="118"/>
    </location>
</feature>
<dbReference type="Pfam" id="PF22939">
    <property type="entry name" value="WHD_GPIID"/>
    <property type="match status" value="1"/>
</dbReference>
<feature type="repeat" description="ANK" evidence="3">
    <location>
        <begin position="378"/>
        <end position="410"/>
    </location>
</feature>
<dbReference type="EMBL" id="KV460240">
    <property type="protein sequence ID" value="OBT94849.1"/>
    <property type="molecule type" value="Genomic_DNA"/>
</dbReference>
<dbReference type="AlphaFoldDB" id="A0A1B8GG72"/>
<gene>
    <name evidence="5" type="ORF">VE01_06351</name>
</gene>
<dbReference type="PANTHER" id="PTHR24198:SF165">
    <property type="entry name" value="ANKYRIN REPEAT-CONTAINING PROTEIN-RELATED"/>
    <property type="match status" value="1"/>
</dbReference>
<dbReference type="Pfam" id="PF12796">
    <property type="entry name" value="Ank_2"/>
    <property type="match status" value="4"/>
</dbReference>
<evidence type="ECO:0000259" key="4">
    <source>
        <dbReference type="Pfam" id="PF22939"/>
    </source>
</evidence>
<organism evidence="5 6">
    <name type="scientific">Pseudogymnoascus verrucosus</name>
    <dbReference type="NCBI Taxonomy" id="342668"/>
    <lineage>
        <taxon>Eukaryota</taxon>
        <taxon>Fungi</taxon>
        <taxon>Dikarya</taxon>
        <taxon>Ascomycota</taxon>
        <taxon>Pezizomycotina</taxon>
        <taxon>Leotiomycetes</taxon>
        <taxon>Thelebolales</taxon>
        <taxon>Thelebolaceae</taxon>
        <taxon>Pseudogymnoascus</taxon>
    </lineage>
</organism>
<dbReference type="RefSeq" id="XP_018128582.1">
    <property type="nucleotide sequence ID" value="XM_018275803.2"/>
</dbReference>
<keyword evidence="1" id="KW-0677">Repeat</keyword>
<protein>
    <recommendedName>
        <fullName evidence="4">GPI inositol-deacylase winged helix domain-containing protein</fullName>
    </recommendedName>
</protein>
<evidence type="ECO:0000313" key="5">
    <source>
        <dbReference type="EMBL" id="OBT94849.1"/>
    </source>
</evidence>
<dbReference type="SMART" id="SM00248">
    <property type="entry name" value="ANK"/>
    <property type="match status" value="10"/>
</dbReference>
<dbReference type="PROSITE" id="PS50297">
    <property type="entry name" value="ANK_REP_REGION"/>
    <property type="match status" value="3"/>
</dbReference>
<dbReference type="InterPro" id="IPR036770">
    <property type="entry name" value="Ankyrin_rpt-contain_sf"/>
</dbReference>
<dbReference type="Proteomes" id="UP000091956">
    <property type="component" value="Unassembled WGS sequence"/>
</dbReference>
<accession>A0A1B8GG72</accession>
<feature type="repeat" description="ANK" evidence="3">
    <location>
        <begin position="449"/>
        <end position="482"/>
    </location>
</feature>
<dbReference type="SUPFAM" id="SSF48403">
    <property type="entry name" value="Ankyrin repeat"/>
    <property type="match status" value="2"/>
</dbReference>
<dbReference type="PROSITE" id="PS50088">
    <property type="entry name" value="ANK_REPEAT"/>
    <property type="match status" value="4"/>
</dbReference>
<dbReference type="InterPro" id="IPR002110">
    <property type="entry name" value="Ankyrin_rpt"/>
</dbReference>
<keyword evidence="6" id="KW-1185">Reference proteome</keyword>
<dbReference type="STRING" id="342668.A0A1B8GG72"/>
<evidence type="ECO:0000256" key="2">
    <source>
        <dbReference type="ARBA" id="ARBA00023043"/>
    </source>
</evidence>
<dbReference type="PANTHER" id="PTHR24198">
    <property type="entry name" value="ANKYRIN REPEAT AND PROTEIN KINASE DOMAIN-CONTAINING PROTEIN"/>
    <property type="match status" value="1"/>
</dbReference>
<dbReference type="GeneID" id="28839737"/>
<evidence type="ECO:0000256" key="1">
    <source>
        <dbReference type="ARBA" id="ARBA00022737"/>
    </source>
</evidence>
<dbReference type="InterPro" id="IPR054471">
    <property type="entry name" value="GPIID_WHD"/>
</dbReference>
<feature type="repeat" description="ANK" evidence="3">
    <location>
        <begin position="233"/>
        <end position="265"/>
    </location>
</feature>
<proteinExistence type="predicted"/>
<dbReference type="Gene3D" id="1.25.40.20">
    <property type="entry name" value="Ankyrin repeat-containing domain"/>
    <property type="match status" value="4"/>
</dbReference>
<reference evidence="6" key="2">
    <citation type="journal article" date="2018" name="Nat. Commun.">
        <title>Extreme sensitivity to ultraviolet light in the fungal pathogen causing white-nose syndrome of bats.</title>
        <authorList>
            <person name="Palmer J.M."/>
            <person name="Drees K.P."/>
            <person name="Foster J.T."/>
            <person name="Lindner D.L."/>
        </authorList>
    </citation>
    <scope>NUCLEOTIDE SEQUENCE [LARGE SCALE GENOMIC DNA]</scope>
    <source>
        <strain evidence="6">UAMH 10579</strain>
    </source>
</reference>
<sequence>MDKFNECMQLEIRASDEDDEIKADIIKAVDGMFLLAQLHLDSLKGKKSLKAIRNALRKLPTGSEPYDNAYKDAMERIGGQLVDDEELAKQVLSWTTCAKRPLTSSELEHALAVEIGESQLDTENLCRVEDMVSDGVDPDAKDDVSKTPLVLAAMYGHDAVVKLLLDTGRVVPEFKDAKYGRTPLSWVAEKGNAAAVETLLRIDSINPDSKGHQTVVELLMATGRVNLDSKDNDGRTPLSYAIAEAQTETIHCLLRYGASPTTTDTQLKGLLHHAIVNVNCTLDIVKKLLMLGAPTDLVDIDNLIDPEDDDADDIYANIIMQRIAVVDALLHHPKVDLKIQDSEGASALHCVPYGKLKFDAIVSMLIEKGAEVSAWNSKKQCPLHLACRRGDYASVQVLLTHGADILYVDQDGLNAFHYAATSKSAETLSRIFEASDTNSLNIYTLRDEAGRNALHHMLAHGANIEEVRLLLDKGVDVKDRDVNGNSPLASYLINSCFYIDVGICRLLLQSGSDALAINDQGLALAHLSASCSKLNIAVLEALMDFGVDIEKLDMKGRSLLHHTALEGSLTETALAFLFDKTKLRSDDRDSSGKTPLQYAVEQARKKRHRSAFDSQRWSRSLEIFMRNEAVAG</sequence>